<evidence type="ECO:0000256" key="1">
    <source>
        <dbReference type="SAM" id="SignalP"/>
    </source>
</evidence>
<proteinExistence type="predicted"/>
<organism evidence="2 3">
    <name type="scientific">Acrobeloides nanus</name>
    <dbReference type="NCBI Taxonomy" id="290746"/>
    <lineage>
        <taxon>Eukaryota</taxon>
        <taxon>Metazoa</taxon>
        <taxon>Ecdysozoa</taxon>
        <taxon>Nematoda</taxon>
        <taxon>Chromadorea</taxon>
        <taxon>Rhabditida</taxon>
        <taxon>Tylenchina</taxon>
        <taxon>Cephalobomorpha</taxon>
        <taxon>Cephaloboidea</taxon>
        <taxon>Cephalobidae</taxon>
        <taxon>Acrobeloides</taxon>
    </lineage>
</organism>
<feature type="chain" id="PRO_5037251653" evidence="1">
    <location>
        <begin position="19"/>
        <end position="125"/>
    </location>
</feature>
<dbReference type="AlphaFoldDB" id="A0A914E1H5"/>
<evidence type="ECO:0000313" key="2">
    <source>
        <dbReference type="Proteomes" id="UP000887540"/>
    </source>
</evidence>
<sequence length="125" mass="14375">MDCATLCLLAISVGLTPSPQNQRCAYCMDVRGMTSICEEDPFKCIQFDPDSLIYCLTVNEFVYSGQTRQIFRVNLTLPDYKVVIFRMIEIKNFIVRQVPYKCMDTLELVIPLRPIIILLVLFIIA</sequence>
<feature type="signal peptide" evidence="1">
    <location>
        <begin position="1"/>
        <end position="18"/>
    </location>
</feature>
<evidence type="ECO:0000313" key="3">
    <source>
        <dbReference type="WBParaSite" id="ACRNAN_scaffold4828.g26836.t1"/>
    </source>
</evidence>
<keyword evidence="2" id="KW-1185">Reference proteome</keyword>
<dbReference type="Proteomes" id="UP000887540">
    <property type="component" value="Unplaced"/>
</dbReference>
<accession>A0A914E1H5</accession>
<keyword evidence="1" id="KW-0732">Signal</keyword>
<dbReference type="WBParaSite" id="ACRNAN_scaffold4828.g26836.t1">
    <property type="protein sequence ID" value="ACRNAN_scaffold4828.g26836.t1"/>
    <property type="gene ID" value="ACRNAN_scaffold4828.g26836"/>
</dbReference>
<name>A0A914E1H5_9BILA</name>
<protein>
    <submittedName>
        <fullName evidence="3">Uncharacterized protein</fullName>
    </submittedName>
</protein>
<reference evidence="3" key="1">
    <citation type="submission" date="2022-11" db="UniProtKB">
        <authorList>
            <consortium name="WormBaseParasite"/>
        </authorList>
    </citation>
    <scope>IDENTIFICATION</scope>
</reference>